<keyword evidence="1 3" id="KW-0378">Hydrolase</keyword>
<reference evidence="3" key="1">
    <citation type="submission" date="2018-06" db="EMBL/GenBank/DDBJ databases">
        <title>An novel ferulic acid esterase with a broad substrate specificity from soil metagenomic mining.</title>
        <authorList>
            <person name="Wu S."/>
        </authorList>
    </citation>
    <scope>NUCLEOTIDE SEQUENCE</scope>
</reference>
<sequence length="317" mass="33713">MPYISTEAKKILALMSESGAPEFGAPPLSVARQVYAGLGSKLGGEVIEMASVEDLSMAGPGSTLPMRIYRPLENSGQNGALIYFHGGGWILGGIETHDRLCRQIAMRSSCVVISIGYRLAPEHPLPAAADDAIAAVRWVVDKADFLRISGALAVGGDSAGGGLAAYAALAARDEQLPVRAQVLIYPSVDNRESAHERYASRKTNAEVPPLTVQAMRNVAAYLAHEKALNEDIRLSPILGVQSRTSVPALILTAGADVLRDEGLRYGCELLDAGASVLIRNYPGAIHGFLEMPAALQVAQDAHELIGLFLRQQLIQKP</sequence>
<dbReference type="PANTHER" id="PTHR48081:SF8">
    <property type="entry name" value="ALPHA_BETA HYDROLASE FOLD-3 DOMAIN-CONTAINING PROTEIN-RELATED"/>
    <property type="match status" value="1"/>
</dbReference>
<protein>
    <submittedName>
        <fullName evidence="3">Alpha/beta hydrolase</fullName>
    </submittedName>
</protein>
<evidence type="ECO:0000313" key="3">
    <source>
        <dbReference type="EMBL" id="AWR93191.1"/>
    </source>
</evidence>
<feature type="domain" description="Alpha/beta hydrolase fold-3" evidence="2">
    <location>
        <begin position="81"/>
        <end position="289"/>
    </location>
</feature>
<dbReference type="Pfam" id="PF07859">
    <property type="entry name" value="Abhydrolase_3"/>
    <property type="match status" value="1"/>
</dbReference>
<dbReference type="AlphaFoldDB" id="A0A4P2T0N7"/>
<feature type="non-terminal residue" evidence="3">
    <location>
        <position position="1"/>
    </location>
</feature>
<evidence type="ECO:0000256" key="1">
    <source>
        <dbReference type="ARBA" id="ARBA00022801"/>
    </source>
</evidence>
<dbReference type="SMR" id="A0A4P2T0N7"/>
<dbReference type="InterPro" id="IPR013094">
    <property type="entry name" value="AB_hydrolase_3"/>
</dbReference>
<dbReference type="Gene3D" id="3.40.50.1820">
    <property type="entry name" value="alpha/beta hydrolase"/>
    <property type="match status" value="1"/>
</dbReference>
<accession>A0A4P2T0N7</accession>
<dbReference type="PANTHER" id="PTHR48081">
    <property type="entry name" value="AB HYDROLASE SUPERFAMILY PROTEIN C4A8.06C"/>
    <property type="match status" value="1"/>
</dbReference>
<name>A0A4P2T0N7_9ZZZZ</name>
<proteinExistence type="predicted"/>
<dbReference type="InterPro" id="IPR050300">
    <property type="entry name" value="GDXG_lipolytic_enzyme"/>
</dbReference>
<dbReference type="SUPFAM" id="SSF53474">
    <property type="entry name" value="alpha/beta-Hydrolases"/>
    <property type="match status" value="1"/>
</dbReference>
<dbReference type="EMBL" id="MH445495">
    <property type="protein sequence ID" value="AWR93191.1"/>
    <property type="molecule type" value="Genomic_DNA"/>
</dbReference>
<organism evidence="3">
    <name type="scientific">uncultured microorganism</name>
    <dbReference type="NCBI Taxonomy" id="358574"/>
    <lineage>
        <taxon>unclassified sequences</taxon>
        <taxon>environmental samples</taxon>
    </lineage>
</organism>
<dbReference type="GO" id="GO:0016787">
    <property type="term" value="F:hydrolase activity"/>
    <property type="evidence" value="ECO:0007669"/>
    <property type="project" value="UniProtKB-KW"/>
</dbReference>
<evidence type="ECO:0000259" key="2">
    <source>
        <dbReference type="Pfam" id="PF07859"/>
    </source>
</evidence>
<dbReference type="InterPro" id="IPR029058">
    <property type="entry name" value="AB_hydrolase_fold"/>
</dbReference>